<organism evidence="3 4">
    <name type="scientific">Candidatus Magasanikbacteria bacterium GW2011_GWC2_41_17</name>
    <dbReference type="NCBI Taxonomy" id="1619048"/>
    <lineage>
        <taxon>Bacteria</taxon>
        <taxon>Candidatus Magasanikiibacteriota</taxon>
    </lineage>
</organism>
<dbReference type="InterPro" id="IPR001509">
    <property type="entry name" value="Epimerase_deHydtase"/>
</dbReference>
<dbReference type="Pfam" id="PF01370">
    <property type="entry name" value="Epimerase"/>
    <property type="match status" value="1"/>
</dbReference>
<evidence type="ECO:0000259" key="2">
    <source>
        <dbReference type="Pfam" id="PF01370"/>
    </source>
</evidence>
<evidence type="ECO:0000313" key="4">
    <source>
        <dbReference type="Proteomes" id="UP000034108"/>
    </source>
</evidence>
<comment type="similarity">
    <text evidence="1">Belongs to the NAD(P)-dependent epimerase/dehydratase family.</text>
</comment>
<dbReference type="Gene3D" id="3.90.25.10">
    <property type="entry name" value="UDP-galactose 4-epimerase, domain 1"/>
    <property type="match status" value="1"/>
</dbReference>
<proteinExistence type="inferred from homology"/>
<dbReference type="EMBL" id="LCAV01000001">
    <property type="protein sequence ID" value="KKS00004.1"/>
    <property type="molecule type" value="Genomic_DNA"/>
</dbReference>
<evidence type="ECO:0000256" key="1">
    <source>
        <dbReference type="ARBA" id="ARBA00007637"/>
    </source>
</evidence>
<reference evidence="3 4" key="1">
    <citation type="journal article" date="2015" name="Nature">
        <title>rRNA introns, odd ribosomes, and small enigmatic genomes across a large radiation of phyla.</title>
        <authorList>
            <person name="Brown C.T."/>
            <person name="Hug L.A."/>
            <person name="Thomas B.C."/>
            <person name="Sharon I."/>
            <person name="Castelle C.J."/>
            <person name="Singh A."/>
            <person name="Wilkins M.J."/>
            <person name="Williams K.H."/>
            <person name="Banfield J.F."/>
        </authorList>
    </citation>
    <scope>NUCLEOTIDE SEQUENCE [LARGE SCALE GENOMIC DNA]</scope>
</reference>
<protein>
    <submittedName>
        <fullName evidence="3">NAD-dependent epimerase/dehydratase</fullName>
    </submittedName>
</protein>
<dbReference type="InterPro" id="IPR036291">
    <property type="entry name" value="NAD(P)-bd_dom_sf"/>
</dbReference>
<dbReference type="PANTHER" id="PTHR43000">
    <property type="entry name" value="DTDP-D-GLUCOSE 4,6-DEHYDRATASE-RELATED"/>
    <property type="match status" value="1"/>
</dbReference>
<dbReference type="PATRIC" id="fig|1619048.3.peg.4"/>
<dbReference type="Gene3D" id="3.40.50.720">
    <property type="entry name" value="NAD(P)-binding Rossmann-like Domain"/>
    <property type="match status" value="1"/>
</dbReference>
<evidence type="ECO:0000313" key="3">
    <source>
        <dbReference type="EMBL" id="KKS00004.1"/>
    </source>
</evidence>
<name>A0A0G0VGP7_9BACT</name>
<accession>A0A0G0VGP7</accession>
<feature type="domain" description="NAD-dependent epimerase/dehydratase" evidence="2">
    <location>
        <begin position="5"/>
        <end position="241"/>
    </location>
</feature>
<gene>
    <name evidence="3" type="ORF">UU49_C0001G0004</name>
</gene>
<dbReference type="Proteomes" id="UP000034108">
    <property type="component" value="Unassembled WGS sequence"/>
</dbReference>
<dbReference type="SUPFAM" id="SSF51735">
    <property type="entry name" value="NAD(P)-binding Rossmann-fold domains"/>
    <property type="match status" value="1"/>
</dbReference>
<comment type="caution">
    <text evidence="3">The sequence shown here is derived from an EMBL/GenBank/DDBJ whole genome shotgun (WGS) entry which is preliminary data.</text>
</comment>
<dbReference type="STRING" id="1619048.UU49_C0001G0004"/>
<sequence length="305" mass="33601">MSKYLVTGGAGFIGANLVKQLLADGHQVVVLDNYAAGKKEDRMQPGAEYIEGDIRNEKDLNKVCPGVDTIFHLAALPRVTFTVENPELTHDVNINGTLKVLMAARRHKVRRVIFSSSSSTYGGQDAGNLLKEDSAIKMPVSPYALHKLTGEHYCRIFSELYGIETVSLIYFNVYGPYFDPDGAYALVIGKFLKQKKQGLPMPVCGDGEYFRDYTHVKDVVRANILAAASKNVGKGETINIGCGRPTTVNELVKIMGGEFVFVDPRPGDQRFSGADNAKAKRLLGWEPSIKLEDGIKMLKADWQIK</sequence>
<dbReference type="AlphaFoldDB" id="A0A0G0VGP7"/>